<name>A0A1G5R3K9_9RHOB</name>
<gene>
    <name evidence="2" type="ORF">SAMN04488118_10833</name>
</gene>
<feature type="signal peptide" evidence="1">
    <location>
        <begin position="1"/>
        <end position="20"/>
    </location>
</feature>
<accession>A0A1G5R3K9</accession>
<evidence type="ECO:0000256" key="1">
    <source>
        <dbReference type="SAM" id="SignalP"/>
    </source>
</evidence>
<keyword evidence="1" id="KW-0732">Signal</keyword>
<organism evidence="2 3">
    <name type="scientific">Epibacterium ulvae</name>
    <dbReference type="NCBI Taxonomy" id="1156985"/>
    <lineage>
        <taxon>Bacteria</taxon>
        <taxon>Pseudomonadati</taxon>
        <taxon>Pseudomonadota</taxon>
        <taxon>Alphaproteobacteria</taxon>
        <taxon>Rhodobacterales</taxon>
        <taxon>Roseobacteraceae</taxon>
        <taxon>Epibacterium</taxon>
    </lineage>
</organism>
<proteinExistence type="predicted"/>
<dbReference type="STRING" id="1156985.SAMN04488118_10833"/>
<reference evidence="2 3" key="1">
    <citation type="submission" date="2016-10" db="EMBL/GenBank/DDBJ databases">
        <authorList>
            <person name="de Groot N.N."/>
        </authorList>
    </citation>
    <scope>NUCLEOTIDE SEQUENCE [LARGE SCALE GENOMIC DNA]</scope>
    <source>
        <strain evidence="2 3">U95</strain>
    </source>
</reference>
<dbReference type="EMBL" id="FMWG01000008">
    <property type="protein sequence ID" value="SCZ68597.1"/>
    <property type="molecule type" value="Genomic_DNA"/>
</dbReference>
<evidence type="ECO:0000313" key="2">
    <source>
        <dbReference type="EMBL" id="SCZ68597.1"/>
    </source>
</evidence>
<evidence type="ECO:0000313" key="3">
    <source>
        <dbReference type="Proteomes" id="UP000198767"/>
    </source>
</evidence>
<dbReference type="RefSeq" id="WP_090219602.1">
    <property type="nucleotide sequence ID" value="NZ_CANLDO010000017.1"/>
</dbReference>
<keyword evidence="3" id="KW-1185">Reference proteome</keyword>
<protein>
    <submittedName>
        <fullName evidence="2">Uncharacterized protein</fullName>
    </submittedName>
</protein>
<dbReference type="Proteomes" id="UP000198767">
    <property type="component" value="Unassembled WGS sequence"/>
</dbReference>
<feature type="chain" id="PRO_5011551324" evidence="1">
    <location>
        <begin position="21"/>
        <end position="150"/>
    </location>
</feature>
<sequence>MKNFALALAISSLLSTTALAQEYIESQPGPNGVEIHLKQVQLRNNQMTVVLVVENTSDEGIEFAGGDVNDIYVVTSDKKYPVLTDSEGQFVGAPIAQAFDAWFERTQFEDLEPNSTQQSWFKFEAPADSDWPVELALPGVIPFLLEKPES</sequence>
<dbReference type="AlphaFoldDB" id="A0A1G5R3K9"/>